<dbReference type="Gene3D" id="1.25.40.10">
    <property type="entry name" value="Tetratricopeptide repeat domain"/>
    <property type="match status" value="2"/>
</dbReference>
<comment type="caution">
    <text evidence="3">The sequence shown here is derived from an EMBL/GenBank/DDBJ whole genome shotgun (WGS) entry which is preliminary data.</text>
</comment>
<feature type="domain" description="Bacterial transcriptional activator" evidence="1">
    <location>
        <begin position="105"/>
        <end position="241"/>
    </location>
</feature>
<dbReference type="OrthoDB" id="53326at2"/>
<evidence type="ECO:0000313" key="3">
    <source>
        <dbReference type="EMBL" id="TNM72913.1"/>
    </source>
</evidence>
<dbReference type="RefSeq" id="WP_139399795.1">
    <property type="nucleotide sequence ID" value="NZ_JACHEW010000002.1"/>
</dbReference>
<dbReference type="InterPro" id="IPR005158">
    <property type="entry name" value="BTAD"/>
</dbReference>
<evidence type="ECO:0000313" key="4">
    <source>
        <dbReference type="Proteomes" id="UP000313988"/>
    </source>
</evidence>
<dbReference type="SMART" id="SM01043">
    <property type="entry name" value="BTAD"/>
    <property type="match status" value="1"/>
</dbReference>
<reference evidence="3 4" key="1">
    <citation type="submission" date="2019-06" db="EMBL/GenBank/DDBJ databases">
        <title>Genome sequence of Deinococcus radiopugnans ATCC 19172.</title>
        <authorList>
            <person name="Maclea K.S."/>
            <person name="Maynard C.R."/>
        </authorList>
    </citation>
    <scope>NUCLEOTIDE SEQUENCE [LARGE SCALE GENOMIC DNA]</scope>
    <source>
        <strain evidence="3 4">ATCC 19172</strain>
    </source>
</reference>
<evidence type="ECO:0000313" key="5">
    <source>
        <dbReference type="Proteomes" id="UP000629870"/>
    </source>
</evidence>
<proteinExistence type="predicted"/>
<dbReference type="InterPro" id="IPR011990">
    <property type="entry name" value="TPR-like_helical_dom_sf"/>
</dbReference>
<dbReference type="Gene3D" id="1.10.10.10">
    <property type="entry name" value="Winged helix-like DNA-binding domain superfamily/Winged helix DNA-binding domain"/>
    <property type="match status" value="1"/>
</dbReference>
<dbReference type="Proteomes" id="UP000629870">
    <property type="component" value="Unassembled WGS sequence"/>
</dbReference>
<dbReference type="GO" id="GO:0003677">
    <property type="term" value="F:DNA binding"/>
    <property type="evidence" value="ECO:0007669"/>
    <property type="project" value="UniProtKB-KW"/>
</dbReference>
<dbReference type="InterPro" id="IPR027417">
    <property type="entry name" value="P-loop_NTPase"/>
</dbReference>
<dbReference type="InterPro" id="IPR036388">
    <property type="entry name" value="WH-like_DNA-bd_sf"/>
</dbReference>
<evidence type="ECO:0000313" key="2">
    <source>
        <dbReference type="EMBL" id="MBB6015400.1"/>
    </source>
</evidence>
<protein>
    <submittedName>
        <fullName evidence="2">DNA-binding SARP family transcriptional activator</fullName>
    </submittedName>
</protein>
<name>A0A5C4YCJ8_9DEIO</name>
<gene>
    <name evidence="3" type="ORF">FHR04_00330</name>
    <name evidence="2" type="ORF">HNQ04_000629</name>
</gene>
<dbReference type="Pfam" id="PF13191">
    <property type="entry name" value="AAA_16"/>
    <property type="match status" value="1"/>
</dbReference>
<organism evidence="3 4">
    <name type="scientific">Deinococcus radiopugnans ATCC 19172</name>
    <dbReference type="NCBI Taxonomy" id="585398"/>
    <lineage>
        <taxon>Bacteria</taxon>
        <taxon>Thermotogati</taxon>
        <taxon>Deinococcota</taxon>
        <taxon>Deinococci</taxon>
        <taxon>Deinococcales</taxon>
        <taxon>Deinococcaceae</taxon>
        <taxon>Deinococcus</taxon>
    </lineage>
</organism>
<accession>A0A5C4YCJ8</accession>
<dbReference type="InterPro" id="IPR051677">
    <property type="entry name" value="AfsR-DnrI-RedD_regulator"/>
</dbReference>
<dbReference type="SUPFAM" id="SSF52540">
    <property type="entry name" value="P-loop containing nucleoside triphosphate hydrolases"/>
    <property type="match status" value="1"/>
</dbReference>
<dbReference type="SUPFAM" id="SSF48452">
    <property type="entry name" value="TPR-like"/>
    <property type="match status" value="2"/>
</dbReference>
<dbReference type="EMBL" id="JACHEW010000002">
    <property type="protein sequence ID" value="MBB6015400.1"/>
    <property type="molecule type" value="Genomic_DNA"/>
</dbReference>
<dbReference type="InterPro" id="IPR041664">
    <property type="entry name" value="AAA_16"/>
</dbReference>
<dbReference type="AlphaFoldDB" id="A0A5C4YCJ8"/>
<evidence type="ECO:0000259" key="1">
    <source>
        <dbReference type="SMART" id="SM01043"/>
    </source>
</evidence>
<dbReference type="Proteomes" id="UP000313988">
    <property type="component" value="Unassembled WGS sequence"/>
</dbReference>
<dbReference type="EMBL" id="VDMO01000001">
    <property type="protein sequence ID" value="TNM72913.1"/>
    <property type="molecule type" value="Genomic_DNA"/>
</dbReference>
<reference evidence="2 5" key="2">
    <citation type="submission" date="2020-08" db="EMBL/GenBank/DDBJ databases">
        <title>Genomic Encyclopedia of Type Strains, Phase IV (KMG-IV): sequencing the most valuable type-strain genomes for metagenomic binning, comparative biology and taxonomic classification.</title>
        <authorList>
            <person name="Goeker M."/>
        </authorList>
    </citation>
    <scope>NUCLEOTIDE SEQUENCE [LARGE SCALE GENOMIC DNA]</scope>
    <source>
        <strain evidence="2 5">DSM 12027</strain>
    </source>
</reference>
<dbReference type="PANTHER" id="PTHR35807">
    <property type="entry name" value="TRANSCRIPTIONAL REGULATOR REDD-RELATED"/>
    <property type="match status" value="1"/>
</dbReference>
<keyword evidence="5" id="KW-1185">Reference proteome</keyword>
<dbReference type="Pfam" id="PF03704">
    <property type="entry name" value="BTAD"/>
    <property type="match status" value="1"/>
</dbReference>
<keyword evidence="2" id="KW-0238">DNA-binding</keyword>
<sequence>MTGGTPPPTRTAAGHDWFLKLLGGVYVLDGPAHRRIEPSLAAVLAYLALRGRTHKYRLAGWLWPDAGETAARANMRQLLRRVRLTLGPEFIQGAGEIELNPGVRVDLLEFQRQMEAGAVPDPPAQQGELLEHLTFDDAPDFAEWLESERERLLQLRLRAALGASETLRAAGQLAEALLHAQHALSLEPLSEEAARQVMTLHHRRGDRGAALQAYERCRQVLRDRLGVEPLPETQALAERIRQDAPPPAALPRAVPEPVALPALVGRHHELGVLAQAWEQGQMIFVSGEAGIGKTLLTLTFAAGRGRVLRFEALPGDRHVPYATAARMARRLLEHWPTGREPGGLPDWVAAEVARLVPDVFGQAGPPLTSAADRLRFFDAMIELNRLACADIDVCVLDDAHFADDATSEFAEYFLARLASSPQARFPVWIDVYRDDELPEAARRSVQTLTDAGLAINLRLAPLSVEGVGELLGSLNLPQRPQHQAARYRDSTGGNPLFILETVRDLSEEAGLGLSGWGLDDPPRLPTKVAAVIARRLSRLSPAALQMARAAATLGGEFTLDQVGEVLDLGPLAAAQGWDELGHAGIVRGEALAHDLMRVAIRAGTPEATQILLHRGAARTLERAAGPGGANAARIARHYQGGRLPLQAAAWFLKASQGLVDLMQYGAALKLREQAAALYEEALEFDLALGVRLDTLSALWAEEQPEALRPVVDGLLRLASDDVQRAAARLGQATLRLAESRLQPVALAAPDMLGRASASHEARQALWQTLTLAREGQALLAADGGLPHATLSALLLRAELRTLAFLHDQTGLRERLDAATALFTRLPESQAAALLLYTVAALLMRQGQPGDALDAARRSAAMFTALGDRYATLAAQLSVAALLEDQGRRAEAASFRRQLGSPGSGPQLSRLQYFNQLRLAANLVQRHAYAEALALLERMTQAADKAAPAGEWPTGEALPKGVLWRVQVDLLWLLGAVPQCQTAAEAALSDPMPGDDAAGVPWIRLAQIHALLGQDQQAKRAFANADAFLSAAPHLTYSRGLWQLAYAGFGGRTREERRHSLEEALAVARQKAHPELLTHALALRAQWHAGGQDWPAATRDAEDALARMTAAPPRDDHALPWQVFLELPGVDPARRLAVAHAARDWMVSILGQPLPPPYRDAFLARPTQQALLTVLDSLDLPLSGQRGQG</sequence>